<keyword evidence="6" id="KW-1185">Reference proteome</keyword>
<sequence length="577" mass="66686">MYSRLKFLQSFCHLGNRTRLNSCTSDASFVFGWVRLLSNSFVTLSKPFEGGAHPNVTEPAKLPDSLKSSSLYRYAARKFSDRDDFVPPALAKWMAEYDVCPPDMDPGTRPGNTSISEVEQICKTLKNQFESPDAVVESLTSCSVEVTDDLVRQILERFCFEWIPCLGFFKWAKSQRGFKFSPELYDMMIDNMGKCKRFDLMFELLEEMKQLDGCISKLTMRIAMRRLTRAGKYHDAVDLFRNFERFGLPKDVRALNILLEVLVQNKGVELAEKYFTEFKQIISPNLYTFNILVNGWCKAKKIEKAEETVSEMERHGFRPDPVTWNCFIEAYCSENNFDKVDEVFSFMEKNGLVPSVVTHTIVVTGLWKAKKVSKALQWYDMMKQRGHGLDSSFYRALIKALSKSRRWNDARKVFEDMAEQGVKPDTLTYNAMIAAAVLDSREEFALTMLKEMEENQCKPDLATYTPLLQMCVRKQRMKVLSFLLSHMFRNNVSLDLMAYTILIRGLCMNGDLDSVCSFFEECLKKDLVPDDPTCDRMLNRLDKEGMFEEKVRIEELMQQAKLQKSVHSSNSPFRLQE</sequence>
<evidence type="ECO:0000256" key="1">
    <source>
        <dbReference type="ARBA" id="ARBA00007626"/>
    </source>
</evidence>
<feature type="repeat" description="PPR" evidence="3">
    <location>
        <begin position="495"/>
        <end position="529"/>
    </location>
</feature>
<feature type="repeat" description="PPR" evidence="3">
    <location>
        <begin position="425"/>
        <end position="459"/>
    </location>
</feature>
<dbReference type="InterPro" id="IPR002885">
    <property type="entry name" value="PPR_rpt"/>
</dbReference>
<feature type="repeat" description="PPR" evidence="3">
    <location>
        <begin position="320"/>
        <end position="354"/>
    </location>
</feature>
<feature type="repeat" description="PPR" evidence="3">
    <location>
        <begin position="390"/>
        <end position="424"/>
    </location>
</feature>
<dbReference type="Pfam" id="PF12854">
    <property type="entry name" value="PPR_1"/>
    <property type="match status" value="1"/>
</dbReference>
<feature type="repeat" description="PPR" evidence="3">
    <location>
        <begin position="285"/>
        <end position="319"/>
    </location>
</feature>
<dbReference type="SUPFAM" id="SSF81901">
    <property type="entry name" value="HCP-like"/>
    <property type="match status" value="1"/>
</dbReference>
<feature type="repeat" description="PPR" evidence="3">
    <location>
        <begin position="355"/>
        <end position="389"/>
    </location>
</feature>
<accession>A0AAV1EFD6</accession>
<organism evidence="5 6">
    <name type="scientific">Oldenlandia corymbosa var. corymbosa</name>
    <dbReference type="NCBI Taxonomy" id="529605"/>
    <lineage>
        <taxon>Eukaryota</taxon>
        <taxon>Viridiplantae</taxon>
        <taxon>Streptophyta</taxon>
        <taxon>Embryophyta</taxon>
        <taxon>Tracheophyta</taxon>
        <taxon>Spermatophyta</taxon>
        <taxon>Magnoliopsida</taxon>
        <taxon>eudicotyledons</taxon>
        <taxon>Gunneridae</taxon>
        <taxon>Pentapetalae</taxon>
        <taxon>asterids</taxon>
        <taxon>lamiids</taxon>
        <taxon>Gentianales</taxon>
        <taxon>Rubiaceae</taxon>
        <taxon>Rubioideae</taxon>
        <taxon>Spermacoceae</taxon>
        <taxon>Hedyotis-Oldenlandia complex</taxon>
        <taxon>Oldenlandia</taxon>
    </lineage>
</organism>
<dbReference type="EMBL" id="OX459126">
    <property type="protein sequence ID" value="CAI9118413.1"/>
    <property type="molecule type" value="Genomic_DNA"/>
</dbReference>
<reference evidence="5" key="1">
    <citation type="submission" date="2023-03" db="EMBL/GenBank/DDBJ databases">
        <authorList>
            <person name="Julca I."/>
        </authorList>
    </citation>
    <scope>NUCLEOTIDE SEQUENCE</scope>
</reference>
<dbReference type="PANTHER" id="PTHR46128:SF268">
    <property type="entry name" value="PENTACOTRIPEPTIDE-REPEAT REGION OF PRORP DOMAIN-CONTAINING PROTEIN"/>
    <property type="match status" value="1"/>
</dbReference>
<dbReference type="PROSITE" id="PS51375">
    <property type="entry name" value="PPR"/>
    <property type="match status" value="6"/>
</dbReference>
<evidence type="ECO:0000256" key="2">
    <source>
        <dbReference type="ARBA" id="ARBA00022737"/>
    </source>
</evidence>
<protein>
    <submittedName>
        <fullName evidence="5">OLC1v1019981C1</fullName>
    </submittedName>
</protein>
<dbReference type="NCBIfam" id="TIGR00756">
    <property type="entry name" value="PPR"/>
    <property type="match status" value="7"/>
</dbReference>
<dbReference type="InterPro" id="IPR050872">
    <property type="entry name" value="PPR_P_subfamily"/>
</dbReference>
<comment type="similarity">
    <text evidence="1">Belongs to the PPR family. P subfamily.</text>
</comment>
<evidence type="ECO:0000259" key="4">
    <source>
        <dbReference type="Pfam" id="PF17177"/>
    </source>
</evidence>
<dbReference type="InterPro" id="IPR033443">
    <property type="entry name" value="PROP1-like_PPR_dom"/>
</dbReference>
<gene>
    <name evidence="5" type="ORF">OLC1_LOCUS24286</name>
</gene>
<dbReference type="InterPro" id="IPR011990">
    <property type="entry name" value="TPR-like_helical_dom_sf"/>
</dbReference>
<dbReference type="Pfam" id="PF17177">
    <property type="entry name" value="PPR_long"/>
    <property type="match status" value="1"/>
</dbReference>
<feature type="domain" description="PROP1-like PPR" evidence="4">
    <location>
        <begin position="368"/>
        <end position="522"/>
    </location>
</feature>
<evidence type="ECO:0000256" key="3">
    <source>
        <dbReference type="PROSITE-ProRule" id="PRU00708"/>
    </source>
</evidence>
<dbReference type="PANTHER" id="PTHR46128">
    <property type="entry name" value="MITOCHONDRIAL GROUP I INTRON SPLICING FACTOR CCM1"/>
    <property type="match status" value="1"/>
</dbReference>
<name>A0AAV1EFD6_OLDCO</name>
<proteinExistence type="inferred from homology"/>
<dbReference type="Pfam" id="PF13041">
    <property type="entry name" value="PPR_2"/>
    <property type="match status" value="1"/>
</dbReference>
<dbReference type="Proteomes" id="UP001161247">
    <property type="component" value="Chromosome 9"/>
</dbReference>
<dbReference type="Gene3D" id="1.25.40.10">
    <property type="entry name" value="Tetratricopeptide repeat domain"/>
    <property type="match status" value="4"/>
</dbReference>
<evidence type="ECO:0000313" key="5">
    <source>
        <dbReference type="EMBL" id="CAI9118413.1"/>
    </source>
</evidence>
<keyword evidence="2" id="KW-0677">Repeat</keyword>
<dbReference type="Pfam" id="PF01535">
    <property type="entry name" value="PPR"/>
    <property type="match status" value="1"/>
</dbReference>
<dbReference type="AlphaFoldDB" id="A0AAV1EFD6"/>
<evidence type="ECO:0000313" key="6">
    <source>
        <dbReference type="Proteomes" id="UP001161247"/>
    </source>
</evidence>